<evidence type="ECO:0000313" key="7">
    <source>
        <dbReference type="Proteomes" id="UP000240317"/>
    </source>
</evidence>
<protein>
    <submittedName>
        <fullName evidence="6">Crp/Fnr family transcriptional regulator</fullName>
    </submittedName>
</protein>
<dbReference type="EMBL" id="PYSV01000004">
    <property type="protein sequence ID" value="PTA68791.1"/>
    <property type="molecule type" value="Genomic_DNA"/>
</dbReference>
<evidence type="ECO:0000256" key="2">
    <source>
        <dbReference type="ARBA" id="ARBA00023125"/>
    </source>
</evidence>
<evidence type="ECO:0000313" key="6">
    <source>
        <dbReference type="EMBL" id="PTA68791.1"/>
    </source>
</evidence>
<dbReference type="Pfam" id="PF00027">
    <property type="entry name" value="cNMP_binding"/>
    <property type="match status" value="1"/>
</dbReference>
<feature type="domain" description="HTH crp-type" evidence="5">
    <location>
        <begin position="186"/>
        <end position="248"/>
    </location>
</feature>
<dbReference type="GO" id="GO:0003700">
    <property type="term" value="F:DNA-binding transcription factor activity"/>
    <property type="evidence" value="ECO:0007669"/>
    <property type="project" value="TreeGrafter"/>
</dbReference>
<keyword evidence="2" id="KW-0238">DNA-binding</keyword>
<dbReference type="Gene3D" id="1.10.10.10">
    <property type="entry name" value="Winged helix-like DNA-binding domain superfamily/Winged helix DNA-binding domain"/>
    <property type="match status" value="1"/>
</dbReference>
<dbReference type="SUPFAM" id="SSF51206">
    <property type="entry name" value="cAMP-binding domain-like"/>
    <property type="match status" value="1"/>
</dbReference>
<dbReference type="AlphaFoldDB" id="A0A2T3WA53"/>
<organism evidence="6 7">
    <name type="scientific">Deinococcus arcticus</name>
    <dbReference type="NCBI Taxonomy" id="2136176"/>
    <lineage>
        <taxon>Bacteria</taxon>
        <taxon>Thermotogati</taxon>
        <taxon>Deinococcota</taxon>
        <taxon>Deinococci</taxon>
        <taxon>Deinococcales</taxon>
        <taxon>Deinococcaceae</taxon>
        <taxon>Deinococcus</taxon>
    </lineage>
</organism>
<feature type="domain" description="Cyclic nucleotide-binding" evidence="4">
    <location>
        <begin position="52"/>
        <end position="172"/>
    </location>
</feature>
<dbReference type="PROSITE" id="PS51063">
    <property type="entry name" value="HTH_CRP_2"/>
    <property type="match status" value="1"/>
</dbReference>
<keyword evidence="1" id="KW-0805">Transcription regulation</keyword>
<dbReference type="GO" id="GO:0005829">
    <property type="term" value="C:cytosol"/>
    <property type="evidence" value="ECO:0007669"/>
    <property type="project" value="TreeGrafter"/>
</dbReference>
<evidence type="ECO:0000259" key="5">
    <source>
        <dbReference type="PROSITE" id="PS51063"/>
    </source>
</evidence>
<dbReference type="PANTHER" id="PTHR24567">
    <property type="entry name" value="CRP FAMILY TRANSCRIPTIONAL REGULATORY PROTEIN"/>
    <property type="match status" value="1"/>
</dbReference>
<dbReference type="InterPro" id="IPR036388">
    <property type="entry name" value="WH-like_DNA-bd_sf"/>
</dbReference>
<dbReference type="Proteomes" id="UP000240317">
    <property type="component" value="Unassembled WGS sequence"/>
</dbReference>
<proteinExistence type="predicted"/>
<dbReference type="CDD" id="cd00038">
    <property type="entry name" value="CAP_ED"/>
    <property type="match status" value="1"/>
</dbReference>
<dbReference type="InterPro" id="IPR012318">
    <property type="entry name" value="HTH_CRP"/>
</dbReference>
<gene>
    <name evidence="6" type="ORF">C8263_06010</name>
</gene>
<dbReference type="InterPro" id="IPR014710">
    <property type="entry name" value="RmlC-like_jellyroll"/>
</dbReference>
<keyword evidence="7" id="KW-1185">Reference proteome</keyword>
<keyword evidence="3" id="KW-0804">Transcription</keyword>
<evidence type="ECO:0000256" key="1">
    <source>
        <dbReference type="ARBA" id="ARBA00023015"/>
    </source>
</evidence>
<dbReference type="SUPFAM" id="SSF46785">
    <property type="entry name" value="Winged helix' DNA-binding domain"/>
    <property type="match status" value="1"/>
</dbReference>
<dbReference type="InterPro" id="IPR018490">
    <property type="entry name" value="cNMP-bd_dom_sf"/>
</dbReference>
<dbReference type="SMART" id="SM00100">
    <property type="entry name" value="cNMP"/>
    <property type="match status" value="1"/>
</dbReference>
<name>A0A2T3WA53_9DEIO</name>
<comment type="caution">
    <text evidence="6">The sequence shown here is derived from an EMBL/GenBank/DDBJ whole genome shotgun (WGS) entry which is preliminary data.</text>
</comment>
<dbReference type="Pfam" id="PF13545">
    <property type="entry name" value="HTH_Crp_2"/>
    <property type="match status" value="1"/>
</dbReference>
<sequence length="254" mass="27161">MPTPRPEPVLLLLALLGLNRFCQRFNPSSYDPPLCQHGVVSDALSLLRRTPPFSEAAPGTLAALAGQATPLTLARGQHLFRVGDPVDTVFIVAQGSVRVYVVGGGGRELTLRLDGAHQPVELAAALGGQEQTTHAQALAPTTLLTLPVWALTREVQRDPVLAASALRHLARRAADSQRRLEALVLSGVGERLCAYLLACALPHPLPTNSELAALLGTVPELVSRKLGELYRLGLIEWHGRTVTGLDRAGLTERT</sequence>
<dbReference type="InterPro" id="IPR050397">
    <property type="entry name" value="Env_Response_Regulators"/>
</dbReference>
<evidence type="ECO:0000256" key="3">
    <source>
        <dbReference type="ARBA" id="ARBA00023163"/>
    </source>
</evidence>
<dbReference type="InterPro" id="IPR036390">
    <property type="entry name" value="WH_DNA-bd_sf"/>
</dbReference>
<dbReference type="InterPro" id="IPR000595">
    <property type="entry name" value="cNMP-bd_dom"/>
</dbReference>
<reference evidence="6 7" key="1">
    <citation type="submission" date="2018-03" db="EMBL/GenBank/DDBJ databases">
        <title>Draft genome of Deinococcus sp. OD32.</title>
        <authorList>
            <person name="Wang X.-P."/>
            <person name="Du Z.-J."/>
        </authorList>
    </citation>
    <scope>NUCLEOTIDE SEQUENCE [LARGE SCALE GENOMIC DNA]</scope>
    <source>
        <strain evidence="6 7">OD32</strain>
    </source>
</reference>
<accession>A0A2T3WA53</accession>
<dbReference type="Gene3D" id="2.60.120.10">
    <property type="entry name" value="Jelly Rolls"/>
    <property type="match status" value="1"/>
</dbReference>
<dbReference type="PANTHER" id="PTHR24567:SF74">
    <property type="entry name" value="HTH-TYPE TRANSCRIPTIONAL REGULATOR ARCR"/>
    <property type="match status" value="1"/>
</dbReference>
<evidence type="ECO:0000259" key="4">
    <source>
        <dbReference type="PROSITE" id="PS50042"/>
    </source>
</evidence>
<dbReference type="PROSITE" id="PS50042">
    <property type="entry name" value="CNMP_BINDING_3"/>
    <property type="match status" value="1"/>
</dbReference>
<dbReference type="GO" id="GO:0003677">
    <property type="term" value="F:DNA binding"/>
    <property type="evidence" value="ECO:0007669"/>
    <property type="project" value="UniProtKB-KW"/>
</dbReference>